<keyword evidence="7 10" id="KW-0675">Receptor</keyword>
<feature type="transmembrane region" description="Helical" evidence="11">
    <location>
        <begin position="292"/>
        <end position="316"/>
    </location>
</feature>
<feature type="transmembrane region" description="Helical" evidence="11">
    <location>
        <begin position="253"/>
        <end position="272"/>
    </location>
</feature>
<reference evidence="13" key="1">
    <citation type="submission" date="2025-08" db="UniProtKB">
        <authorList>
            <consortium name="RefSeq"/>
        </authorList>
    </citation>
    <scope>IDENTIFICATION</scope>
    <source>
        <strain evidence="13">J_2021</strain>
        <tissue evidence="13">Erythrocytes</tissue>
    </source>
</reference>
<dbReference type="GO" id="GO:0006954">
    <property type="term" value="P:inflammatory response"/>
    <property type="evidence" value="ECO:0000318"/>
    <property type="project" value="GO_Central"/>
</dbReference>
<accession>A0A310TQT5</accession>
<sequence length="364" mass="41822">MESYNVTHATSIFWDTTNDTAYKDYDYFQEDPQTLLIKKILHISSMVLYSVAFLLGTTGNGLVIWIAGFKMKKTVNIIWFVNLAIADFIFTLFLPLSVVYIALDFHWPFGTFMCKLNSSLAFINLFASVFLLTIISIDRCISVMFPVWSQNHRTPRRASLVALAVWFLSLCFSLPYFIVRDTFEGDGYTRCYNNFGYDENNELTDLGLQRMKATVVMRSLLGFCIPFPVIIFCYTVIALKLHWNRMSTSSKPFKIIVAVLISFFICWFPYHIFSFLEMSQFTNPNVNYGTVLYIGIPIASSLAFLNSCVNPFLYVFMGRDFKNTFMTSIQSVFEKAFSEDSVYIDARHTKSTKSTKSTSESNMV</sequence>
<dbReference type="InterPro" id="IPR017452">
    <property type="entry name" value="GPCR_Rhodpsn_7TM"/>
</dbReference>
<keyword evidence="8 10" id="KW-0807">Transducer</keyword>
<dbReference type="Pfam" id="PF00001">
    <property type="entry name" value="7tm_1"/>
    <property type="match status" value="1"/>
</dbReference>
<dbReference type="GO" id="GO:0005886">
    <property type="term" value="C:plasma membrane"/>
    <property type="evidence" value="ECO:0000318"/>
    <property type="project" value="GO_Central"/>
</dbReference>
<dbReference type="Gene3D" id="1.20.1070.10">
    <property type="entry name" value="Rhodopsin 7-helix transmembrane proteins"/>
    <property type="match status" value="1"/>
</dbReference>
<dbReference type="GO" id="GO:0007200">
    <property type="term" value="P:phospholipase C-activating G protein-coupled receptor signaling pathway"/>
    <property type="evidence" value="ECO:0000318"/>
    <property type="project" value="GO_Central"/>
</dbReference>
<keyword evidence="4 10" id="KW-0297">G-protein coupled receptor</keyword>
<dbReference type="SUPFAM" id="SSF81321">
    <property type="entry name" value="Family A G protein-coupled receptor-like"/>
    <property type="match status" value="1"/>
</dbReference>
<comment type="similarity">
    <text evidence="10">Belongs to the G-protein coupled receptor 1 family.</text>
</comment>
<dbReference type="PRINTS" id="PR00237">
    <property type="entry name" value="GPCRRHODOPSN"/>
</dbReference>
<keyword evidence="2 10" id="KW-0812">Transmembrane</keyword>
<organism evidence="12 13">
    <name type="scientific">Xenopus laevis</name>
    <name type="common">African clawed frog</name>
    <dbReference type="NCBI Taxonomy" id="8355"/>
    <lineage>
        <taxon>Eukaryota</taxon>
        <taxon>Metazoa</taxon>
        <taxon>Chordata</taxon>
        <taxon>Craniata</taxon>
        <taxon>Vertebrata</taxon>
        <taxon>Euteleostomi</taxon>
        <taxon>Amphibia</taxon>
        <taxon>Batrachia</taxon>
        <taxon>Anura</taxon>
        <taxon>Pipoidea</taxon>
        <taxon>Pipidae</taxon>
        <taxon>Xenopodinae</taxon>
        <taxon>Xenopus</taxon>
        <taxon>Xenopus</taxon>
    </lineage>
</organism>
<dbReference type="FunFam" id="1.20.1070.10:FF:000034">
    <property type="entry name" value="G-protein coupled receptor 1"/>
    <property type="match status" value="1"/>
</dbReference>
<evidence type="ECO:0000256" key="2">
    <source>
        <dbReference type="ARBA" id="ARBA00022692"/>
    </source>
</evidence>
<keyword evidence="3 11" id="KW-1133">Transmembrane helix</keyword>
<evidence type="ECO:0000256" key="11">
    <source>
        <dbReference type="SAM" id="Phobius"/>
    </source>
</evidence>
<dbReference type="InterPro" id="IPR000276">
    <property type="entry name" value="GPCR_Rhodpsn"/>
</dbReference>
<dbReference type="GO" id="GO:0002430">
    <property type="term" value="P:complement receptor mediated signaling pathway"/>
    <property type="evidence" value="ECO:0000318"/>
    <property type="project" value="GO_Central"/>
</dbReference>
<dbReference type="PaxDb" id="8355-A0A310TQT5"/>
<dbReference type="PRINTS" id="PR00526">
    <property type="entry name" value="FMETLEUPHER"/>
</dbReference>
<evidence type="ECO:0000256" key="7">
    <source>
        <dbReference type="ARBA" id="ARBA00023170"/>
    </source>
</evidence>
<evidence type="ECO:0000313" key="12">
    <source>
        <dbReference type="Proteomes" id="UP000186698"/>
    </source>
</evidence>
<feature type="transmembrane region" description="Helical" evidence="11">
    <location>
        <begin position="46"/>
        <end position="67"/>
    </location>
</feature>
<dbReference type="PANTHER" id="PTHR24225">
    <property type="entry name" value="CHEMOTACTIC RECEPTOR"/>
    <property type="match status" value="1"/>
</dbReference>
<dbReference type="GeneID" id="108705051"/>
<dbReference type="Proteomes" id="UP000186698">
    <property type="component" value="Chromosome 7S"/>
</dbReference>
<keyword evidence="5 11" id="KW-0472">Membrane</keyword>
<dbReference type="KEGG" id="xla:108705051"/>
<keyword evidence="12" id="KW-1185">Reference proteome</keyword>
<comment type="similarity">
    <text evidence="9">Belongs to the chemokine-like receptor (CMKLR) family.</text>
</comment>
<feature type="transmembrane region" description="Helical" evidence="11">
    <location>
        <begin position="79"/>
        <end position="103"/>
    </location>
</feature>
<evidence type="ECO:0000256" key="3">
    <source>
        <dbReference type="ARBA" id="ARBA00022989"/>
    </source>
</evidence>
<dbReference type="PROSITE" id="PS00237">
    <property type="entry name" value="G_PROTEIN_RECEP_F1_1"/>
    <property type="match status" value="1"/>
</dbReference>
<gene>
    <name evidence="13" type="primary">LOC108705051</name>
</gene>
<evidence type="ECO:0000256" key="8">
    <source>
        <dbReference type="ARBA" id="ARBA00023224"/>
    </source>
</evidence>
<dbReference type="Bgee" id="108705051">
    <property type="expression patterns" value="Expressed in lung and 10 other cell types or tissues"/>
</dbReference>
<feature type="transmembrane region" description="Helical" evidence="11">
    <location>
        <begin position="160"/>
        <end position="179"/>
    </location>
</feature>
<accession>A0A974GZW4</accession>
<dbReference type="CDD" id="cd14974">
    <property type="entry name" value="7tmA_Anaphylatoxin_R-like"/>
    <property type="match status" value="1"/>
</dbReference>
<evidence type="ECO:0000256" key="10">
    <source>
        <dbReference type="RuleBase" id="RU000688"/>
    </source>
</evidence>
<feature type="transmembrane region" description="Helical" evidence="11">
    <location>
        <begin position="123"/>
        <end position="148"/>
    </location>
</feature>
<dbReference type="GO" id="GO:0007204">
    <property type="term" value="P:positive regulation of cytosolic calcium ion concentration"/>
    <property type="evidence" value="ECO:0000318"/>
    <property type="project" value="GO_Central"/>
</dbReference>
<dbReference type="PANTHER" id="PTHR24225:SF70">
    <property type="entry name" value="G PROTEIN-COUPLED RECEPTOR 33"/>
    <property type="match status" value="1"/>
</dbReference>
<evidence type="ECO:0000313" key="13">
    <source>
        <dbReference type="RefSeq" id="XP_018097309.1"/>
    </source>
</evidence>
<protein>
    <submittedName>
        <fullName evidence="13">Chemokine-like receptor 1</fullName>
    </submittedName>
</protein>
<dbReference type="GO" id="GO:0004930">
    <property type="term" value="F:G protein-coupled receptor activity"/>
    <property type="evidence" value="ECO:0000318"/>
    <property type="project" value="GO_Central"/>
</dbReference>
<feature type="transmembrane region" description="Helical" evidence="11">
    <location>
        <begin position="220"/>
        <end position="241"/>
    </location>
</feature>
<evidence type="ECO:0000256" key="1">
    <source>
        <dbReference type="ARBA" id="ARBA00004141"/>
    </source>
</evidence>
<evidence type="ECO:0000256" key="6">
    <source>
        <dbReference type="ARBA" id="ARBA00023157"/>
    </source>
</evidence>
<name>A0A310TQT5_XENLA</name>
<dbReference type="OrthoDB" id="6088892at2759"/>
<evidence type="ECO:0000256" key="5">
    <source>
        <dbReference type="ARBA" id="ARBA00023136"/>
    </source>
</evidence>
<proteinExistence type="inferred from homology"/>
<keyword evidence="6" id="KW-1015">Disulfide bond</keyword>
<dbReference type="PROSITE" id="PS50262">
    <property type="entry name" value="G_PROTEIN_RECEP_F1_2"/>
    <property type="match status" value="1"/>
</dbReference>
<dbReference type="RefSeq" id="XP_018097309.1">
    <property type="nucleotide sequence ID" value="XM_018241820.2"/>
</dbReference>
<dbReference type="GO" id="GO:0004875">
    <property type="term" value="F:complement receptor activity"/>
    <property type="evidence" value="ECO:0000318"/>
    <property type="project" value="GO_Central"/>
</dbReference>
<dbReference type="AlphaFoldDB" id="A0A310TQT5"/>
<dbReference type="InterPro" id="IPR000826">
    <property type="entry name" value="Formyl_rcpt-rel"/>
</dbReference>
<comment type="subcellular location">
    <subcellularLocation>
        <location evidence="1">Membrane</location>
        <topology evidence="1">Multi-pass membrane protein</topology>
    </subcellularLocation>
</comment>
<evidence type="ECO:0000256" key="4">
    <source>
        <dbReference type="ARBA" id="ARBA00023040"/>
    </source>
</evidence>
<evidence type="ECO:0000256" key="9">
    <source>
        <dbReference type="ARBA" id="ARBA00025736"/>
    </source>
</evidence>